<gene>
    <name evidence="2" type="primary">rfc3</name>
    <name evidence="2" type="ORF">PPL_08925</name>
</gene>
<keyword evidence="3" id="KW-1185">Reference proteome</keyword>
<comment type="caution">
    <text evidence="2">The sequence shown here is derived from an EMBL/GenBank/DDBJ whole genome shotgun (WGS) entry which is preliminary data.</text>
</comment>
<dbReference type="AlphaFoldDB" id="D3BK44"/>
<proteinExistence type="predicted"/>
<organism evidence="2 3">
    <name type="scientific">Heterostelium pallidum (strain ATCC 26659 / Pp 5 / PN500)</name>
    <name type="common">Cellular slime mold</name>
    <name type="synonym">Polysphondylium pallidum</name>
    <dbReference type="NCBI Taxonomy" id="670386"/>
    <lineage>
        <taxon>Eukaryota</taxon>
        <taxon>Amoebozoa</taxon>
        <taxon>Evosea</taxon>
        <taxon>Eumycetozoa</taxon>
        <taxon>Dictyostelia</taxon>
        <taxon>Acytosteliales</taxon>
        <taxon>Acytosteliaceae</taxon>
        <taxon>Heterostelium</taxon>
    </lineage>
</organism>
<keyword evidence="1" id="KW-0235">DNA replication</keyword>
<dbReference type="InParanoid" id="D3BK44"/>
<dbReference type="Pfam" id="PF13177">
    <property type="entry name" value="DNA_pol3_delta2"/>
    <property type="match status" value="1"/>
</dbReference>
<dbReference type="FunFam" id="1.10.8.60:FF:000030">
    <property type="entry name" value="replication factor C subunit 3"/>
    <property type="match status" value="1"/>
</dbReference>
<reference evidence="2 3" key="1">
    <citation type="journal article" date="2011" name="Genome Res.">
        <title>Phylogeny-wide analysis of social amoeba genomes highlights ancient origins for complex intercellular communication.</title>
        <authorList>
            <person name="Heidel A.J."/>
            <person name="Lawal H.M."/>
            <person name="Felder M."/>
            <person name="Schilde C."/>
            <person name="Helps N.R."/>
            <person name="Tunggal B."/>
            <person name="Rivero F."/>
            <person name="John U."/>
            <person name="Schleicher M."/>
            <person name="Eichinger L."/>
            <person name="Platzer M."/>
            <person name="Noegel A.A."/>
            <person name="Schaap P."/>
            <person name="Gloeckner G."/>
        </authorList>
    </citation>
    <scope>NUCLEOTIDE SEQUENCE [LARGE SCALE GENOMIC DNA]</scope>
    <source>
        <strain evidence="3">ATCC 26659 / Pp 5 / PN500</strain>
    </source>
</reference>
<dbReference type="Pfam" id="PF22534">
    <property type="entry name" value="RFC_C"/>
    <property type="match status" value="1"/>
</dbReference>
<dbReference type="InterPro" id="IPR027417">
    <property type="entry name" value="P-loop_NTPase"/>
</dbReference>
<protein>
    <submittedName>
        <fullName evidence="2">Replication factor C subunit</fullName>
    </submittedName>
</protein>
<accession>D3BK44</accession>
<dbReference type="GO" id="GO:0005663">
    <property type="term" value="C:DNA replication factor C complex"/>
    <property type="evidence" value="ECO:0007669"/>
    <property type="project" value="TreeGrafter"/>
</dbReference>
<dbReference type="GO" id="GO:0006281">
    <property type="term" value="P:DNA repair"/>
    <property type="evidence" value="ECO:0007669"/>
    <property type="project" value="TreeGrafter"/>
</dbReference>
<dbReference type="EMBL" id="ADBJ01000038">
    <property type="protein sequence ID" value="EFA78274.1"/>
    <property type="molecule type" value="Genomic_DNA"/>
</dbReference>
<evidence type="ECO:0000313" key="2">
    <source>
        <dbReference type="EMBL" id="EFA78274.1"/>
    </source>
</evidence>
<dbReference type="Proteomes" id="UP000001396">
    <property type="component" value="Unassembled WGS sequence"/>
</dbReference>
<dbReference type="InterPro" id="IPR050238">
    <property type="entry name" value="DNA_Rep/Repair_Clamp_Loader"/>
</dbReference>
<dbReference type="CDD" id="cd00009">
    <property type="entry name" value="AAA"/>
    <property type="match status" value="1"/>
</dbReference>
<dbReference type="SUPFAM" id="SSF48019">
    <property type="entry name" value="post-AAA+ oligomerization domain-like"/>
    <property type="match status" value="1"/>
</dbReference>
<name>D3BK44_HETP5</name>
<dbReference type="STRING" id="670386.D3BK44"/>
<dbReference type="SUPFAM" id="SSF52540">
    <property type="entry name" value="P-loop containing nucleoside triphosphate hydrolases"/>
    <property type="match status" value="1"/>
</dbReference>
<dbReference type="FunCoup" id="D3BK44">
    <property type="interactions" value="629"/>
</dbReference>
<dbReference type="PANTHER" id="PTHR11669:SF1">
    <property type="entry name" value="REPLICATION FACTOR C SUBUNIT 3"/>
    <property type="match status" value="1"/>
</dbReference>
<dbReference type="GO" id="GO:0003677">
    <property type="term" value="F:DNA binding"/>
    <property type="evidence" value="ECO:0007669"/>
    <property type="project" value="InterPro"/>
</dbReference>
<dbReference type="Gene3D" id="1.10.8.60">
    <property type="match status" value="1"/>
</dbReference>
<dbReference type="GO" id="GO:0003689">
    <property type="term" value="F:DNA clamp loader activity"/>
    <property type="evidence" value="ECO:0007669"/>
    <property type="project" value="TreeGrafter"/>
</dbReference>
<dbReference type="RefSeq" id="XP_020430399.1">
    <property type="nucleotide sequence ID" value="XM_020579724.1"/>
</dbReference>
<dbReference type="InterPro" id="IPR008921">
    <property type="entry name" value="DNA_pol3_clamp-load_cplx_C"/>
</dbReference>
<evidence type="ECO:0000313" key="3">
    <source>
        <dbReference type="Proteomes" id="UP000001396"/>
    </source>
</evidence>
<dbReference type="PANTHER" id="PTHR11669">
    <property type="entry name" value="REPLICATION FACTOR C / DNA POLYMERASE III GAMMA-TAU SUBUNIT"/>
    <property type="match status" value="1"/>
</dbReference>
<dbReference type="GO" id="GO:0006261">
    <property type="term" value="P:DNA-templated DNA replication"/>
    <property type="evidence" value="ECO:0007669"/>
    <property type="project" value="TreeGrafter"/>
</dbReference>
<dbReference type="GO" id="GO:0005634">
    <property type="term" value="C:nucleus"/>
    <property type="evidence" value="ECO:0007669"/>
    <property type="project" value="TreeGrafter"/>
</dbReference>
<dbReference type="Pfam" id="PF21960">
    <property type="entry name" value="RCF1-5-like_lid"/>
    <property type="match status" value="1"/>
</dbReference>
<evidence type="ECO:0000256" key="1">
    <source>
        <dbReference type="ARBA" id="ARBA00022705"/>
    </source>
</evidence>
<dbReference type="FunFam" id="3.40.50.300:FF:000136">
    <property type="entry name" value="Replication factor C subunit 5"/>
    <property type="match status" value="1"/>
</dbReference>
<dbReference type="OMA" id="LKADIMH"/>
<dbReference type="GeneID" id="31364401"/>
<dbReference type="Gene3D" id="1.20.272.10">
    <property type="match status" value="1"/>
</dbReference>
<sequence>MLWIDKYKPTSLDQMDYHKDISENLKNMILGGDFPHLLVYGPSGAGKKTRVMATLKEIYGANCLKVKIENKTFKHPSSSKSIQVTTVSSPYHIEINPGEAGSYDRLVIQSIIKDIAQSPPIDSQSFVVILNEVDKLSKDAQHALRRTMEKYANFCRLILCCDSTSKVIDPIRSRCMGIRVPAPTKEEIVKVLQNVAKKERFDLSAEVAGHFAERSNGNLRYALLLLESKKTKEYPFQTNELPLLDWESAIFNVANDMITEQSPARLQVIRGKLYELIGHCIPPDIIMKNLTFALLERIDTTIKYDIIHWAAFYEQNQYFTWKHSLPSLWQSLKSSKWNFNHNITST</sequence>
<dbReference type="Gene3D" id="3.40.50.300">
    <property type="entry name" value="P-loop containing nucleotide triphosphate hydrolases"/>
    <property type="match status" value="1"/>
</dbReference>